<organism evidence="2">
    <name type="scientific">Brachypodium distachyon</name>
    <name type="common">Purple false brome</name>
    <name type="synonym">Trachynia distachya</name>
    <dbReference type="NCBI Taxonomy" id="15368"/>
    <lineage>
        <taxon>Eukaryota</taxon>
        <taxon>Viridiplantae</taxon>
        <taxon>Streptophyta</taxon>
        <taxon>Embryophyta</taxon>
        <taxon>Tracheophyta</taxon>
        <taxon>Spermatophyta</taxon>
        <taxon>Magnoliopsida</taxon>
        <taxon>Liliopsida</taxon>
        <taxon>Poales</taxon>
        <taxon>Poaceae</taxon>
        <taxon>BOP clade</taxon>
        <taxon>Pooideae</taxon>
        <taxon>Stipodae</taxon>
        <taxon>Brachypodieae</taxon>
        <taxon>Brachypodium</taxon>
    </lineage>
</organism>
<dbReference type="Gramene" id="KQJ82155">
    <property type="protein sequence ID" value="KQJ82155"/>
    <property type="gene ID" value="BRADI_5g06833v3"/>
</dbReference>
<dbReference type="InParanoid" id="A0A0Q3H247"/>
<dbReference type="EnsemblPlants" id="KQJ82155">
    <property type="protein sequence ID" value="KQJ82155"/>
    <property type="gene ID" value="BRADI_5g06833v3"/>
</dbReference>
<name>A0A0Q3H247_BRADI</name>
<gene>
    <name evidence="2" type="ORF">BRADI_5g06833v3</name>
</gene>
<evidence type="ECO:0000313" key="4">
    <source>
        <dbReference type="Proteomes" id="UP000008810"/>
    </source>
</evidence>
<accession>A0A0Q3H247</accession>
<evidence type="ECO:0000256" key="1">
    <source>
        <dbReference type="SAM" id="MobiDB-lite"/>
    </source>
</evidence>
<proteinExistence type="predicted"/>
<dbReference type="OrthoDB" id="690705at2759"/>
<dbReference type="EMBL" id="CM000884">
    <property type="protein sequence ID" value="KQJ82155.1"/>
    <property type="molecule type" value="Genomic_DNA"/>
</dbReference>
<dbReference type="PANTHER" id="PTHR33026">
    <property type="entry name" value="OS06G0360600 PROTEIN"/>
    <property type="match status" value="1"/>
</dbReference>
<dbReference type="Proteomes" id="UP000008810">
    <property type="component" value="Chromosome 5"/>
</dbReference>
<reference evidence="2 3" key="1">
    <citation type="journal article" date="2010" name="Nature">
        <title>Genome sequencing and analysis of the model grass Brachypodium distachyon.</title>
        <authorList>
            <consortium name="International Brachypodium Initiative"/>
        </authorList>
    </citation>
    <scope>NUCLEOTIDE SEQUENCE [LARGE SCALE GENOMIC DNA]</scope>
    <source>
        <strain evidence="2 3">Bd21</strain>
    </source>
</reference>
<dbReference type="AlphaFoldDB" id="A0A0Q3H247"/>
<evidence type="ECO:0000313" key="3">
    <source>
        <dbReference type="EnsemblPlants" id="KQJ82155"/>
    </source>
</evidence>
<evidence type="ECO:0000313" key="2">
    <source>
        <dbReference type="EMBL" id="KQJ82155.1"/>
    </source>
</evidence>
<protein>
    <submittedName>
        <fullName evidence="2 3">Uncharacterized protein</fullName>
    </submittedName>
</protein>
<reference evidence="3" key="3">
    <citation type="submission" date="2018-08" db="UniProtKB">
        <authorList>
            <consortium name="EnsemblPlants"/>
        </authorList>
    </citation>
    <scope>IDENTIFICATION</scope>
    <source>
        <strain evidence="3">cv. Bd21</strain>
    </source>
</reference>
<dbReference type="PANTHER" id="PTHR33026:SF7">
    <property type="entry name" value="OS03G0100275 PROTEIN"/>
    <property type="match status" value="1"/>
</dbReference>
<feature type="region of interest" description="Disordered" evidence="1">
    <location>
        <begin position="194"/>
        <end position="239"/>
    </location>
</feature>
<reference evidence="2" key="2">
    <citation type="submission" date="2017-06" db="EMBL/GenBank/DDBJ databases">
        <title>WGS assembly of Brachypodium distachyon.</title>
        <authorList>
            <consortium name="The International Brachypodium Initiative"/>
            <person name="Lucas S."/>
            <person name="Harmon-Smith M."/>
            <person name="Lail K."/>
            <person name="Tice H."/>
            <person name="Grimwood J."/>
            <person name="Bruce D."/>
            <person name="Barry K."/>
            <person name="Shu S."/>
            <person name="Lindquist E."/>
            <person name="Wang M."/>
            <person name="Pitluck S."/>
            <person name="Vogel J.P."/>
            <person name="Garvin D.F."/>
            <person name="Mockler T.C."/>
            <person name="Schmutz J."/>
            <person name="Rokhsar D."/>
            <person name="Bevan M.W."/>
        </authorList>
    </citation>
    <scope>NUCLEOTIDE SEQUENCE</scope>
    <source>
        <strain evidence="2">Bd21</strain>
    </source>
</reference>
<keyword evidence="4" id="KW-1185">Reference proteome</keyword>
<sequence>MEKIPRSLLGERVIFCDYVLRGLSFRLHAFFRAMLVKPEVRYFNLQLRESVQHWRSKWFYVRDDSVGKANKQLPAFTVKGSVKKIVAWKHESTASEREEVDSLMSRIYALMDQGLTGIHLIALFLKMRIQPLQAHAHPMWSYMGPLDPTRVNAEELTPEEVEERVARLTSSSVSSSVSLDSLVVPYGLARPMEEGLEDPFRQPPLTVQTESSDEVLESPTRVADPEVEEVSTETQRKRN</sequence>